<gene>
    <name evidence="3" type="ORF">AK830_g47</name>
</gene>
<dbReference type="InterPro" id="IPR000253">
    <property type="entry name" value="FHA_dom"/>
</dbReference>
<comment type="caution">
    <text evidence="3">The sequence shown here is derived from an EMBL/GenBank/DDBJ whole genome shotgun (WGS) entry which is preliminary data.</text>
</comment>
<organism evidence="3 4">
    <name type="scientific">Neonectria ditissima</name>
    <dbReference type="NCBI Taxonomy" id="78410"/>
    <lineage>
        <taxon>Eukaryota</taxon>
        <taxon>Fungi</taxon>
        <taxon>Dikarya</taxon>
        <taxon>Ascomycota</taxon>
        <taxon>Pezizomycotina</taxon>
        <taxon>Sordariomycetes</taxon>
        <taxon>Hypocreomycetidae</taxon>
        <taxon>Hypocreales</taxon>
        <taxon>Nectriaceae</taxon>
        <taxon>Neonectria</taxon>
    </lineage>
</organism>
<evidence type="ECO:0000313" key="4">
    <source>
        <dbReference type="Proteomes" id="UP000050424"/>
    </source>
</evidence>
<evidence type="ECO:0000313" key="3">
    <source>
        <dbReference type="EMBL" id="KPM46523.1"/>
    </source>
</evidence>
<dbReference type="STRING" id="78410.A0A0P7BHN1"/>
<feature type="domain" description="FHA" evidence="2">
    <location>
        <begin position="83"/>
        <end position="133"/>
    </location>
</feature>
<dbReference type="Proteomes" id="UP000050424">
    <property type="component" value="Unassembled WGS sequence"/>
</dbReference>
<feature type="chain" id="PRO_5006135830" description="FHA domain-containing protein" evidence="1">
    <location>
        <begin position="30"/>
        <end position="204"/>
    </location>
</feature>
<proteinExistence type="predicted"/>
<accession>A0A0P7BHN1</accession>
<sequence length="204" mass="23041">MFINSPFLIALFNRLALKLLCLITTLTQLSPPIPRDTPHPLAFFSLVPMNGQASAALKGPENAHLVSKFYRHKAVLDGLDIGLYIGSKSRYTLSTLRRSGDVTVQGSSISRIQCSFELHETSNEIMVHDRSTNKSTRFFGKTAQSFEERRGLRRVLTDSETNLELGFGGATSDLYQFRLVWHDRDDLTTKLNIEKTIPFRPVLR</sequence>
<evidence type="ECO:0000256" key="1">
    <source>
        <dbReference type="SAM" id="SignalP"/>
    </source>
</evidence>
<dbReference type="PROSITE" id="PS50006">
    <property type="entry name" value="FHA_DOMAIN"/>
    <property type="match status" value="1"/>
</dbReference>
<evidence type="ECO:0000259" key="2">
    <source>
        <dbReference type="PROSITE" id="PS50006"/>
    </source>
</evidence>
<keyword evidence="4" id="KW-1185">Reference proteome</keyword>
<feature type="signal peptide" evidence="1">
    <location>
        <begin position="1"/>
        <end position="29"/>
    </location>
</feature>
<dbReference type="AlphaFoldDB" id="A0A0P7BHN1"/>
<keyword evidence="1" id="KW-0732">Signal</keyword>
<dbReference type="OrthoDB" id="4062651at2759"/>
<protein>
    <recommendedName>
        <fullName evidence="2">FHA domain-containing protein</fullName>
    </recommendedName>
</protein>
<dbReference type="EMBL" id="LKCW01000001">
    <property type="protein sequence ID" value="KPM46523.1"/>
    <property type="molecule type" value="Genomic_DNA"/>
</dbReference>
<reference evidence="3 4" key="1">
    <citation type="submission" date="2015-09" db="EMBL/GenBank/DDBJ databases">
        <title>Draft genome of a European isolate of the apple canker pathogen Neonectria ditissima.</title>
        <authorList>
            <person name="Gomez-Cortecero A."/>
            <person name="Harrison R.J."/>
            <person name="Armitage A.D."/>
        </authorList>
    </citation>
    <scope>NUCLEOTIDE SEQUENCE [LARGE SCALE GENOMIC DNA]</scope>
    <source>
        <strain evidence="3 4">R09/05</strain>
    </source>
</reference>
<name>A0A0P7BHN1_9HYPO</name>